<protein>
    <submittedName>
        <fullName evidence="2">Uncharacterized protein</fullName>
    </submittedName>
</protein>
<dbReference type="EMBL" id="BPQP01000061">
    <property type="protein sequence ID" value="GJD96463.1"/>
    <property type="molecule type" value="Genomic_DNA"/>
</dbReference>
<comment type="caution">
    <text evidence="2">The sequence shown here is derived from an EMBL/GenBank/DDBJ whole genome shotgun (WGS) entry which is preliminary data.</text>
</comment>
<gene>
    <name evidence="2" type="ORF">OCOJLMKI_3684</name>
</gene>
<evidence type="ECO:0000256" key="1">
    <source>
        <dbReference type="SAM" id="SignalP"/>
    </source>
</evidence>
<dbReference type="Proteomes" id="UP001055125">
    <property type="component" value="Unassembled WGS sequence"/>
</dbReference>
<evidence type="ECO:0000313" key="2">
    <source>
        <dbReference type="EMBL" id="GJD96463.1"/>
    </source>
</evidence>
<reference evidence="2" key="2">
    <citation type="submission" date="2021-08" db="EMBL/GenBank/DDBJ databases">
        <authorList>
            <person name="Tani A."/>
            <person name="Ola A."/>
            <person name="Ogura Y."/>
            <person name="Katsura K."/>
            <person name="Hayashi T."/>
        </authorList>
    </citation>
    <scope>NUCLEOTIDE SEQUENCE</scope>
    <source>
        <strain evidence="2">DSM 19015</strain>
    </source>
</reference>
<evidence type="ECO:0000313" key="3">
    <source>
        <dbReference type="Proteomes" id="UP001055125"/>
    </source>
</evidence>
<sequence length="73" mass="7535">MSPRFVSTAFALVLASAATTALAHRYDAPVAPVVTAKADGRLAVRFPAPPAYGPDVLAALRDIRTTGSLNAAR</sequence>
<organism evidence="2 3">
    <name type="scientific">Methylobacterium iners</name>
    <dbReference type="NCBI Taxonomy" id="418707"/>
    <lineage>
        <taxon>Bacteria</taxon>
        <taxon>Pseudomonadati</taxon>
        <taxon>Pseudomonadota</taxon>
        <taxon>Alphaproteobacteria</taxon>
        <taxon>Hyphomicrobiales</taxon>
        <taxon>Methylobacteriaceae</taxon>
        <taxon>Methylobacterium</taxon>
    </lineage>
</organism>
<reference evidence="2" key="1">
    <citation type="journal article" date="2021" name="Front. Microbiol.">
        <title>Comprehensive Comparative Genomics and Phenotyping of Methylobacterium Species.</title>
        <authorList>
            <person name="Alessa O."/>
            <person name="Ogura Y."/>
            <person name="Fujitani Y."/>
            <person name="Takami H."/>
            <person name="Hayashi T."/>
            <person name="Sahin N."/>
            <person name="Tani A."/>
        </authorList>
    </citation>
    <scope>NUCLEOTIDE SEQUENCE</scope>
    <source>
        <strain evidence="2">DSM 19015</strain>
    </source>
</reference>
<dbReference type="RefSeq" id="WP_238245565.1">
    <property type="nucleotide sequence ID" value="NZ_BPQP01000061.1"/>
</dbReference>
<keyword evidence="1" id="KW-0732">Signal</keyword>
<name>A0ABQ4S1Y7_9HYPH</name>
<keyword evidence="3" id="KW-1185">Reference proteome</keyword>
<accession>A0ABQ4S1Y7</accession>
<proteinExistence type="predicted"/>
<feature type="chain" id="PRO_5046613759" evidence="1">
    <location>
        <begin position="24"/>
        <end position="73"/>
    </location>
</feature>
<feature type="signal peptide" evidence="1">
    <location>
        <begin position="1"/>
        <end position="23"/>
    </location>
</feature>